<evidence type="ECO:0000259" key="3">
    <source>
        <dbReference type="Pfam" id="PF07683"/>
    </source>
</evidence>
<reference evidence="4" key="1">
    <citation type="journal article" date="2020" name="mSystems">
        <title>Genome- and Community-Level Interaction Insights into Carbon Utilization and Element Cycling Functions of Hydrothermarchaeota in Hydrothermal Sediment.</title>
        <authorList>
            <person name="Zhou Z."/>
            <person name="Liu Y."/>
            <person name="Xu W."/>
            <person name="Pan J."/>
            <person name="Luo Z.H."/>
            <person name="Li M."/>
        </authorList>
    </citation>
    <scope>NUCLEOTIDE SEQUENCE [LARGE SCALE GENOMIC DNA]</scope>
    <source>
        <strain evidence="4">SpSt-402</strain>
    </source>
</reference>
<dbReference type="PANTHER" id="PTHR13748">
    <property type="entry name" value="COBW-RELATED"/>
    <property type="match status" value="1"/>
</dbReference>
<dbReference type="EMBL" id="DSRD01000569">
    <property type="protein sequence ID" value="HGW94421.1"/>
    <property type="molecule type" value="Genomic_DNA"/>
</dbReference>
<feature type="domain" description="CobW C-terminal" evidence="3">
    <location>
        <begin position="3"/>
        <end position="71"/>
    </location>
</feature>
<dbReference type="InterPro" id="IPR011629">
    <property type="entry name" value="CobW-like_C"/>
</dbReference>
<dbReference type="InterPro" id="IPR051316">
    <property type="entry name" value="Zinc-reg_GTPase_activator"/>
</dbReference>
<dbReference type="Pfam" id="PF07683">
    <property type="entry name" value="CobW_C"/>
    <property type="match status" value="1"/>
</dbReference>
<accession>A0A832H396</accession>
<name>A0A832H396_9CYAN</name>
<dbReference type="GO" id="GO:0005737">
    <property type="term" value="C:cytoplasm"/>
    <property type="evidence" value="ECO:0007669"/>
    <property type="project" value="TreeGrafter"/>
</dbReference>
<evidence type="ECO:0000313" key="4">
    <source>
        <dbReference type="EMBL" id="HGW94421.1"/>
    </source>
</evidence>
<keyword evidence="1" id="KW-0547">Nucleotide-binding</keyword>
<keyword evidence="2" id="KW-0143">Chaperone</keyword>
<dbReference type="SUPFAM" id="SSF90002">
    <property type="entry name" value="Hypothetical protein YjiA, C-terminal domain"/>
    <property type="match status" value="1"/>
</dbReference>
<comment type="caution">
    <text evidence="4">The sequence shown here is derived from an EMBL/GenBank/DDBJ whole genome shotgun (WGS) entry which is preliminary data.</text>
</comment>
<dbReference type="Gene3D" id="3.30.1220.10">
    <property type="entry name" value="CobW-like, C-terminal domain"/>
    <property type="match status" value="1"/>
</dbReference>
<dbReference type="GO" id="GO:0000166">
    <property type="term" value="F:nucleotide binding"/>
    <property type="evidence" value="ECO:0007669"/>
    <property type="project" value="UniProtKB-KW"/>
</dbReference>
<dbReference type="InterPro" id="IPR036627">
    <property type="entry name" value="CobW-likC_sf"/>
</dbReference>
<proteinExistence type="predicted"/>
<feature type="non-terminal residue" evidence="4">
    <location>
        <position position="1"/>
    </location>
</feature>
<evidence type="ECO:0000256" key="1">
    <source>
        <dbReference type="ARBA" id="ARBA00022741"/>
    </source>
</evidence>
<gene>
    <name evidence="4" type="ORF">ENR47_09095</name>
</gene>
<protein>
    <submittedName>
        <fullName evidence="4">GTP-binding protein</fullName>
    </submittedName>
</protein>
<evidence type="ECO:0000256" key="2">
    <source>
        <dbReference type="ARBA" id="ARBA00023186"/>
    </source>
</evidence>
<dbReference type="AlphaFoldDB" id="A0A832H396"/>
<sequence>LRTQGPDIFRMKGILNLAGEDCRFVFQGVHMLFDGKRDRPWKSDAERKNELVFIGRNLDEAKLREDFRACLV</sequence>
<organism evidence="4">
    <name type="scientific">Oscillatoriales cyanobacterium SpSt-402</name>
    <dbReference type="NCBI Taxonomy" id="2282168"/>
    <lineage>
        <taxon>Bacteria</taxon>
        <taxon>Bacillati</taxon>
        <taxon>Cyanobacteriota</taxon>
        <taxon>Cyanophyceae</taxon>
        <taxon>Oscillatoriophycideae</taxon>
        <taxon>Oscillatoriales</taxon>
    </lineage>
</organism>
<dbReference type="PANTHER" id="PTHR13748:SF62">
    <property type="entry name" value="COBW DOMAIN-CONTAINING PROTEIN"/>
    <property type="match status" value="1"/>
</dbReference>